<dbReference type="InterPro" id="IPR008278">
    <property type="entry name" value="4-PPantetheinyl_Trfase_dom"/>
</dbReference>
<proteinExistence type="inferred from homology"/>
<dbReference type="RefSeq" id="WP_188038256.1">
    <property type="nucleotide sequence ID" value="NZ_JACVHF010000001.1"/>
</dbReference>
<evidence type="ECO:0000256" key="3">
    <source>
        <dbReference type="ARBA" id="ARBA00022679"/>
    </source>
</evidence>
<dbReference type="InterPro" id="IPR004568">
    <property type="entry name" value="Ppantetheine-prot_Trfase_dom"/>
</dbReference>
<dbReference type="Pfam" id="PF22624">
    <property type="entry name" value="AASDHPPT_N"/>
    <property type="match status" value="1"/>
</dbReference>
<evidence type="ECO:0000256" key="2">
    <source>
        <dbReference type="ARBA" id="ARBA00010990"/>
    </source>
</evidence>
<dbReference type="Gene3D" id="3.90.470.20">
    <property type="entry name" value="4'-phosphopantetheinyl transferase domain"/>
    <property type="match status" value="2"/>
</dbReference>
<dbReference type="InterPro" id="IPR055066">
    <property type="entry name" value="AASDHPPT_N"/>
</dbReference>
<evidence type="ECO:0000259" key="7">
    <source>
        <dbReference type="Pfam" id="PF22624"/>
    </source>
</evidence>
<dbReference type="InterPro" id="IPR050559">
    <property type="entry name" value="P-Pant_transferase_sf"/>
</dbReference>
<dbReference type="EMBL" id="JACVHF010000001">
    <property type="protein sequence ID" value="MBC9783074.1"/>
    <property type="molecule type" value="Genomic_DNA"/>
</dbReference>
<dbReference type="NCBIfam" id="TIGR00556">
    <property type="entry name" value="pantethn_trn"/>
    <property type="match status" value="1"/>
</dbReference>
<evidence type="ECO:0000313" key="8">
    <source>
        <dbReference type="EMBL" id="MBC9783074.1"/>
    </source>
</evidence>
<evidence type="ECO:0000256" key="1">
    <source>
        <dbReference type="ARBA" id="ARBA00001946"/>
    </source>
</evidence>
<dbReference type="GO" id="GO:0016740">
    <property type="term" value="F:transferase activity"/>
    <property type="evidence" value="ECO:0007669"/>
    <property type="project" value="UniProtKB-KW"/>
</dbReference>
<comment type="caution">
    <text evidence="8">The sequence shown here is derived from an EMBL/GenBank/DDBJ whole genome shotgun (WGS) entry which is preliminary data.</text>
</comment>
<evidence type="ECO:0000256" key="4">
    <source>
        <dbReference type="ARBA" id="ARBA00022723"/>
    </source>
</evidence>
<sequence length="232" mass="26826">MTEIYGIQINSDADSQRKDSLMRFVCKERSKKVNNYRFQQDSLRCLFGDLLSRFAICQRTGYRNNQLHFNVTTYNKPFLVDPSNVSFNVSHSGNWVVCAISDELVGIDIEHIRPIDLDIAKNFFSKEEYCQLLNQAVDHRLRYFYLLWTLKESYIKADGRGLVIPLDSFSMDIRNDRISVITDNALQSCFFTHFDIDKDHIVSVCSLDNNFSSTITEVTIHDILETLDGKAP</sequence>
<dbReference type="Proteomes" id="UP000617402">
    <property type="component" value="Unassembled WGS sequence"/>
</dbReference>
<gene>
    <name evidence="8" type="ORF">H1S01_00960</name>
</gene>
<keyword evidence="3 8" id="KW-0808">Transferase</keyword>
<evidence type="ECO:0000259" key="6">
    <source>
        <dbReference type="Pfam" id="PF01648"/>
    </source>
</evidence>
<reference evidence="8 9" key="1">
    <citation type="submission" date="2020-07" db="EMBL/GenBank/DDBJ databases">
        <title>Draft whole-genome sequence of Heliobacterium chlorum DSM 3682, type strain.</title>
        <authorList>
            <person name="Kyndt J.A."/>
            <person name="Meyer T.E."/>
            <person name="Imhoff J.F."/>
        </authorList>
    </citation>
    <scope>NUCLEOTIDE SEQUENCE [LARGE SCALE GENOMIC DNA]</scope>
    <source>
        <strain evidence="8 9">DSM 3682</strain>
    </source>
</reference>
<comment type="cofactor">
    <cofactor evidence="1">
        <name>Mg(2+)</name>
        <dbReference type="ChEBI" id="CHEBI:18420"/>
    </cofactor>
</comment>
<protein>
    <submittedName>
        <fullName evidence="8">4'-phosphopantetheinyl transferase superfamily protein</fullName>
    </submittedName>
</protein>
<feature type="domain" description="4'-phosphopantetheinyl transferase" evidence="6">
    <location>
        <begin position="105"/>
        <end position="205"/>
    </location>
</feature>
<accession>A0ABR7SWZ7</accession>
<comment type="similarity">
    <text evidence="2">Belongs to the P-Pant transferase superfamily. Gsp/Sfp/HetI/AcpT family.</text>
</comment>
<evidence type="ECO:0000313" key="9">
    <source>
        <dbReference type="Proteomes" id="UP000617402"/>
    </source>
</evidence>
<dbReference type="InterPro" id="IPR037143">
    <property type="entry name" value="4-PPantetheinyl_Trfase_dom_sf"/>
</dbReference>
<feature type="domain" description="4'-phosphopantetheinyl transferase N-terminal" evidence="7">
    <location>
        <begin position="20"/>
        <end position="99"/>
    </location>
</feature>
<keyword evidence="5" id="KW-0460">Magnesium</keyword>
<dbReference type="SUPFAM" id="SSF56214">
    <property type="entry name" value="4'-phosphopantetheinyl transferase"/>
    <property type="match status" value="2"/>
</dbReference>
<keyword evidence="4" id="KW-0479">Metal-binding</keyword>
<organism evidence="8 9">
    <name type="scientific">Heliobacterium chlorum</name>
    <dbReference type="NCBI Taxonomy" id="2698"/>
    <lineage>
        <taxon>Bacteria</taxon>
        <taxon>Bacillati</taxon>
        <taxon>Bacillota</taxon>
        <taxon>Clostridia</taxon>
        <taxon>Eubacteriales</taxon>
        <taxon>Heliobacteriaceae</taxon>
        <taxon>Heliobacterium</taxon>
    </lineage>
</organism>
<dbReference type="PANTHER" id="PTHR12215:SF10">
    <property type="entry name" value="L-AMINOADIPATE-SEMIALDEHYDE DEHYDROGENASE-PHOSPHOPANTETHEINYL TRANSFERASE"/>
    <property type="match status" value="1"/>
</dbReference>
<dbReference type="PANTHER" id="PTHR12215">
    <property type="entry name" value="PHOSPHOPANTETHEINE TRANSFERASE"/>
    <property type="match status" value="1"/>
</dbReference>
<keyword evidence="9" id="KW-1185">Reference proteome</keyword>
<dbReference type="Pfam" id="PF01648">
    <property type="entry name" value="ACPS"/>
    <property type="match status" value="1"/>
</dbReference>
<name>A0ABR7SWZ7_HELCL</name>
<evidence type="ECO:0000256" key="5">
    <source>
        <dbReference type="ARBA" id="ARBA00022842"/>
    </source>
</evidence>